<dbReference type="PANTHER" id="PTHR44267:SF1">
    <property type="entry name" value="WD REPEAT-CONTAINING PROTEIN 43"/>
    <property type="match status" value="1"/>
</dbReference>
<dbReference type="InterPro" id="IPR007148">
    <property type="entry name" value="SSU_processome_Utp12"/>
</dbReference>
<organism evidence="6 7">
    <name type="scientific">Plectus sambesii</name>
    <dbReference type="NCBI Taxonomy" id="2011161"/>
    <lineage>
        <taxon>Eukaryota</taxon>
        <taxon>Metazoa</taxon>
        <taxon>Ecdysozoa</taxon>
        <taxon>Nematoda</taxon>
        <taxon>Chromadorea</taxon>
        <taxon>Plectida</taxon>
        <taxon>Plectina</taxon>
        <taxon>Plectoidea</taxon>
        <taxon>Plectidae</taxon>
        <taxon>Plectus</taxon>
    </lineage>
</organism>
<dbReference type="PANTHER" id="PTHR44267">
    <property type="entry name" value="WD REPEAT-CONTAINING PROTEIN 43"/>
    <property type="match status" value="1"/>
</dbReference>
<feature type="region of interest" description="Disordered" evidence="4">
    <location>
        <begin position="287"/>
        <end position="378"/>
    </location>
</feature>
<dbReference type="Proteomes" id="UP000887566">
    <property type="component" value="Unplaced"/>
</dbReference>
<dbReference type="GO" id="GO:0000462">
    <property type="term" value="P:maturation of SSU-rRNA from tricistronic rRNA transcript (SSU-rRNA, 5.8S rRNA, LSU-rRNA)"/>
    <property type="evidence" value="ECO:0007669"/>
    <property type="project" value="TreeGrafter"/>
</dbReference>
<evidence type="ECO:0000313" key="7">
    <source>
        <dbReference type="WBParaSite" id="PSAMB.scaffold987size37606.g10117.t1"/>
    </source>
</evidence>
<accession>A0A914XR59</accession>
<feature type="region of interest" description="Disordered" evidence="4">
    <location>
        <begin position="114"/>
        <end position="144"/>
    </location>
</feature>
<feature type="compositionally biased region" description="Acidic residues" evidence="4">
    <location>
        <begin position="359"/>
        <end position="378"/>
    </location>
</feature>
<evidence type="ECO:0000259" key="5">
    <source>
        <dbReference type="Pfam" id="PF04003"/>
    </source>
</evidence>
<dbReference type="Pfam" id="PF04003">
    <property type="entry name" value="Utp12"/>
    <property type="match status" value="1"/>
</dbReference>
<feature type="compositionally biased region" description="Acidic residues" evidence="4">
    <location>
        <begin position="314"/>
        <end position="344"/>
    </location>
</feature>
<feature type="region of interest" description="Disordered" evidence="4">
    <location>
        <begin position="51"/>
        <end position="98"/>
    </location>
</feature>
<dbReference type="AlphaFoldDB" id="A0A914XR59"/>
<feature type="domain" description="Small-subunit processome Utp12" evidence="5">
    <location>
        <begin position="164"/>
        <end position="267"/>
    </location>
</feature>
<dbReference type="InterPro" id="IPR052414">
    <property type="entry name" value="U3_snoRNA-assoc_WDR"/>
</dbReference>
<dbReference type="GO" id="GO:0005730">
    <property type="term" value="C:nucleolus"/>
    <property type="evidence" value="ECO:0007669"/>
    <property type="project" value="TreeGrafter"/>
</dbReference>
<feature type="compositionally biased region" description="Low complexity" evidence="4">
    <location>
        <begin position="114"/>
        <end position="126"/>
    </location>
</feature>
<feature type="region of interest" description="Disordered" evidence="4">
    <location>
        <begin position="1"/>
        <end position="33"/>
    </location>
</feature>
<proteinExistence type="inferred from homology"/>
<evidence type="ECO:0000256" key="2">
    <source>
        <dbReference type="ARBA" id="ARBA00023242"/>
    </source>
</evidence>
<name>A0A914XR59_9BILA</name>
<feature type="compositionally biased region" description="Acidic residues" evidence="4">
    <location>
        <begin position="292"/>
        <end position="302"/>
    </location>
</feature>
<reference evidence="7" key="1">
    <citation type="submission" date="2022-11" db="UniProtKB">
        <authorList>
            <consortium name="WormBaseParasite"/>
        </authorList>
    </citation>
    <scope>IDENTIFICATION</scope>
</reference>
<comment type="similarity">
    <text evidence="3">Belongs to the UTP5 family.</text>
</comment>
<evidence type="ECO:0000256" key="1">
    <source>
        <dbReference type="ARBA" id="ARBA00004123"/>
    </source>
</evidence>
<keyword evidence="2" id="KW-0539">Nucleus</keyword>
<keyword evidence="6" id="KW-1185">Reference proteome</keyword>
<evidence type="ECO:0000313" key="6">
    <source>
        <dbReference type="Proteomes" id="UP000887566"/>
    </source>
</evidence>
<evidence type="ECO:0000256" key="4">
    <source>
        <dbReference type="SAM" id="MobiDB-lite"/>
    </source>
</evidence>
<comment type="subcellular location">
    <subcellularLocation>
        <location evidence="1">Nucleus</location>
    </subcellularLocation>
</comment>
<dbReference type="WBParaSite" id="PSAMB.scaffold987size37606.g10117.t1">
    <property type="protein sequence ID" value="PSAMB.scaffold987size37606.g10117.t1"/>
    <property type="gene ID" value="PSAMB.scaffold987size37606.g10117"/>
</dbReference>
<evidence type="ECO:0000256" key="3">
    <source>
        <dbReference type="ARBA" id="ARBA00038335"/>
    </source>
</evidence>
<protein>
    <submittedName>
        <fullName evidence="7">Small-subunit processome Utp12 domain-containing protein</fullName>
    </submittedName>
</protein>
<sequence length="378" mass="41531">MSDRKKKRESGVRLNNSNNNNVTSPALKGGMVQNGVAENGGVQIDRITKVHSPVVDTSKVKYATRETGKQNGIANGTDELKTPGKKTPSRRLPQDTPLEERLKGIATRSAVQAQQQKEQKQQQSKQGENADLGLLPSTSHLEASVGSKGDSMVVLLTQGLHSGDTQKLDTVLNSSDLRVIAQTLRDLPVGLVIPLLKELETRLRTRNVMDIRPWIRWVQCALSMHLAYLTSLPSLPEQLSSLHDWMSGRMEHMGKLLALHGKLALLTDQIDRRANPQTFASQNAAVVFQEDSSSESDSDDDMGGVAPSAMTTSGEEEDDEADWWDETEAPPSDDEEEESDEDSDAASSRRRKRKRSESGSDEDGDEDEDSDENDTDAD</sequence>